<organism evidence="1">
    <name type="scientific">Candidatus Kentrum sp. DK</name>
    <dbReference type="NCBI Taxonomy" id="2126562"/>
    <lineage>
        <taxon>Bacteria</taxon>
        <taxon>Pseudomonadati</taxon>
        <taxon>Pseudomonadota</taxon>
        <taxon>Gammaproteobacteria</taxon>
        <taxon>Candidatus Kentrum</taxon>
    </lineage>
</organism>
<protein>
    <submittedName>
        <fullName evidence="1">Clan AA aspartic protease, AF_0612 family</fullName>
    </submittedName>
</protein>
<dbReference type="InterPro" id="IPR022274">
    <property type="entry name" value="Peptidase_asp_AF0612"/>
</dbReference>
<dbReference type="GO" id="GO:0006508">
    <property type="term" value="P:proteolysis"/>
    <property type="evidence" value="ECO:0007669"/>
    <property type="project" value="UniProtKB-KW"/>
</dbReference>
<accession>A0A450TCT4</accession>
<reference evidence="1" key="1">
    <citation type="submission" date="2019-02" db="EMBL/GenBank/DDBJ databases">
        <authorList>
            <person name="Gruber-Vodicka R. H."/>
            <person name="Seah K. B. B."/>
        </authorList>
    </citation>
    <scope>NUCLEOTIDE SEQUENCE</scope>
    <source>
        <strain evidence="1">BECK_DK161</strain>
    </source>
</reference>
<keyword evidence="1" id="KW-0645">Protease</keyword>
<keyword evidence="1" id="KW-0378">Hydrolase</keyword>
<dbReference type="NCBIfam" id="TIGR03698">
    <property type="entry name" value="clan_AA_DTGF"/>
    <property type="match status" value="1"/>
</dbReference>
<dbReference type="EMBL" id="CAADEY010000120">
    <property type="protein sequence ID" value="VFJ64706.1"/>
    <property type="molecule type" value="Genomic_DNA"/>
</dbReference>
<gene>
    <name evidence="1" type="ORF">BECKDK2373C_GA0170839_112012</name>
</gene>
<dbReference type="GO" id="GO:0008233">
    <property type="term" value="F:peptidase activity"/>
    <property type="evidence" value="ECO:0007669"/>
    <property type="project" value="UniProtKB-KW"/>
</dbReference>
<evidence type="ECO:0000313" key="1">
    <source>
        <dbReference type="EMBL" id="VFJ64706.1"/>
    </source>
</evidence>
<dbReference type="AlphaFoldDB" id="A0A450TCT4"/>
<name>A0A450TCT4_9GAMM</name>
<proteinExistence type="predicted"/>
<sequence>MNYAKITLSNPGKTDIAPVSVRTLADTGALHLCIPEHIAIQLEREELYQREVATADGKKHLVPYMGPLILRFENRACFTGALVFGDEVLLGAVPMEDMDVPISILFAPTGQDPYSQGQRPWIGLGTGSALKGRNTVIPNMISVGKDYAALSGLVGYPSLFPQGVALGCIDCAPLGLMFACPLDVSEKQSFRISKWCIRKDRRSQEAALLLRKGILLPIPNNLPVSPRFTGA</sequence>